<dbReference type="AlphaFoldDB" id="A0A8H9FWH6"/>
<reference evidence="2" key="1">
    <citation type="journal article" date="2014" name="Int. J. Syst. Evol. Microbiol.">
        <title>Complete genome sequence of Corynebacterium casei LMG S-19264T (=DSM 44701T), isolated from a smear-ripened cheese.</title>
        <authorList>
            <consortium name="US DOE Joint Genome Institute (JGI-PGF)"/>
            <person name="Walter F."/>
            <person name="Albersmeier A."/>
            <person name="Kalinowski J."/>
            <person name="Ruckert C."/>
        </authorList>
    </citation>
    <scope>NUCLEOTIDE SEQUENCE</scope>
    <source>
        <strain evidence="2">CGMCC 1.15966</strain>
    </source>
</reference>
<gene>
    <name evidence="2" type="ORF">GCM10011516_06070</name>
</gene>
<dbReference type="Proteomes" id="UP000614460">
    <property type="component" value="Unassembled WGS sequence"/>
</dbReference>
<sequence length="297" mass="32442">MKLKLSLFLFLILSTLGSSALGQKKAKHVIVLGFDGLGAYAIEKADMPNLKHIMKDGSYSLHVRTVLPSSSAVNWASMLMGTGPTMHGYTDWGSQTPEIPSAITTSNDRFPSIFTAIKKQKPKAKIGSVYSWGGIGYLLEKPILNYDFGMEGNELETQNKAIELIKNEKPEFLFVHFDQPDGAGHNAGHDSPGYYEELKNVDKRIGEIQNAIKEAGIENETLLMIVSDHGGIEKGHGGKSLMEIEVPWILKGPGVAKGKAITEPLIVYDLAPTVAFALGIKPEEVWRGKAAKSFFNK</sequence>
<feature type="signal peptide" evidence="1">
    <location>
        <begin position="1"/>
        <end position="20"/>
    </location>
</feature>
<keyword evidence="1" id="KW-0732">Signal</keyword>
<name>A0A8H9FWH6_9SPHI</name>
<dbReference type="PANTHER" id="PTHR10151:SF120">
    <property type="entry name" value="BIS(5'-ADENOSYL)-TRIPHOSPHATASE"/>
    <property type="match status" value="1"/>
</dbReference>
<dbReference type="PANTHER" id="PTHR10151">
    <property type="entry name" value="ECTONUCLEOTIDE PYROPHOSPHATASE/PHOSPHODIESTERASE"/>
    <property type="match status" value="1"/>
</dbReference>
<comment type="caution">
    <text evidence="2">The sequence shown here is derived from an EMBL/GenBank/DDBJ whole genome shotgun (WGS) entry which is preliminary data.</text>
</comment>
<protein>
    <submittedName>
        <fullName evidence="2">Phosphodiesterase</fullName>
    </submittedName>
</protein>
<evidence type="ECO:0000313" key="2">
    <source>
        <dbReference type="EMBL" id="GGE11106.1"/>
    </source>
</evidence>
<dbReference type="Pfam" id="PF01663">
    <property type="entry name" value="Phosphodiest"/>
    <property type="match status" value="1"/>
</dbReference>
<reference evidence="2" key="2">
    <citation type="submission" date="2020-09" db="EMBL/GenBank/DDBJ databases">
        <authorList>
            <person name="Sun Q."/>
            <person name="Zhou Y."/>
        </authorList>
    </citation>
    <scope>NUCLEOTIDE SEQUENCE</scope>
    <source>
        <strain evidence="2">CGMCC 1.15966</strain>
    </source>
</reference>
<dbReference type="Gene3D" id="3.40.720.10">
    <property type="entry name" value="Alkaline Phosphatase, subunit A"/>
    <property type="match status" value="1"/>
</dbReference>
<dbReference type="SUPFAM" id="SSF53649">
    <property type="entry name" value="Alkaline phosphatase-like"/>
    <property type="match status" value="1"/>
</dbReference>
<dbReference type="CDD" id="cd00016">
    <property type="entry name" value="ALP_like"/>
    <property type="match status" value="1"/>
</dbReference>
<dbReference type="InterPro" id="IPR002591">
    <property type="entry name" value="Phosphodiest/P_Trfase"/>
</dbReference>
<dbReference type="GO" id="GO:0016787">
    <property type="term" value="F:hydrolase activity"/>
    <property type="evidence" value="ECO:0007669"/>
    <property type="project" value="UniProtKB-ARBA"/>
</dbReference>
<evidence type="ECO:0000256" key="1">
    <source>
        <dbReference type="SAM" id="SignalP"/>
    </source>
</evidence>
<feature type="chain" id="PRO_5034425365" evidence="1">
    <location>
        <begin position="21"/>
        <end position="297"/>
    </location>
</feature>
<keyword evidence="3" id="KW-1185">Reference proteome</keyword>
<dbReference type="EMBL" id="BMKM01000001">
    <property type="protein sequence ID" value="GGE11106.1"/>
    <property type="molecule type" value="Genomic_DNA"/>
</dbReference>
<dbReference type="InterPro" id="IPR017850">
    <property type="entry name" value="Alkaline_phosphatase_core_sf"/>
</dbReference>
<evidence type="ECO:0000313" key="3">
    <source>
        <dbReference type="Proteomes" id="UP000614460"/>
    </source>
</evidence>
<organism evidence="2 3">
    <name type="scientific">Sphingobacterium cellulitidis</name>
    <dbReference type="NCBI Taxonomy" id="1768011"/>
    <lineage>
        <taxon>Bacteria</taxon>
        <taxon>Pseudomonadati</taxon>
        <taxon>Bacteroidota</taxon>
        <taxon>Sphingobacteriia</taxon>
        <taxon>Sphingobacteriales</taxon>
        <taxon>Sphingobacteriaceae</taxon>
        <taxon>Sphingobacterium</taxon>
    </lineage>
</organism>
<proteinExistence type="predicted"/>
<accession>A0A8H9FWH6</accession>
<dbReference type="RefSeq" id="WP_182497809.1">
    <property type="nucleotide sequence ID" value="NZ_BMKM01000001.1"/>
</dbReference>